<dbReference type="EMBL" id="SMSJ01000099">
    <property type="protein sequence ID" value="TDH58726.1"/>
    <property type="molecule type" value="Genomic_DNA"/>
</dbReference>
<protein>
    <submittedName>
        <fullName evidence="3">IS5 family transposase</fullName>
    </submittedName>
</protein>
<evidence type="ECO:0000313" key="3">
    <source>
        <dbReference type="EMBL" id="TDH58726.1"/>
    </source>
</evidence>
<gene>
    <name evidence="3" type="ORF">E2C06_31045</name>
</gene>
<sequence>MTSRRAVLVAGLAIPAAARARAQTWVPQRPIRMVVPFAPGGILDQLARLIAEPMGRRLGQPLVVENRPGAGGNVGTLLVTRARGDAHTVLVGSTGPLAISPITEPQLGYDPLTDLIPITLLNATPLVLVVRGTSPHRDVAGLVAALKADGREVLYPTPGVGSPQLLAQEAFRQAAGFPAAPVHYPGSAPAVLAVIAGEFAFTIENLVLVAPHLSGGALRALGVTSLARAPLLPEVTLLQRSAAWGASGRMRPGRAPLHPPGTALLPFKANAGRRHHIPKQKHRVTNWAEYDAGLRARGSLTVWFTPEAIKAWKAEPRTGRGGQPTYSALAITTALTLRAVFRLALRQTEGLIGSILQLLGLDLAVPDHSTLSRRGETLEVARPRCGCAPVHLLVDSTGMQLRGPGGWLEEKHSSKRRRAWRMLHLTTDADTGQIVASVLTNRDADDGSQVGPLLDRVDGAVAAFVDDGAYDRDDVYAAVAARHPGATVVVPPRASAVPSDSVETAPTQRDAHLRCIAERGRMGWQRASGYNWRALVEADISRWKRVIGDGLRSQTDGRQTTDVAIATNVLNRMLELGRPEYVRIA</sequence>
<name>A0A4R5Q7N6_9PROT</name>
<evidence type="ECO:0000256" key="1">
    <source>
        <dbReference type="ARBA" id="ARBA00006987"/>
    </source>
</evidence>
<keyword evidence="4" id="KW-1185">Reference proteome</keyword>
<dbReference type="InterPro" id="IPR053520">
    <property type="entry name" value="Transposase_Tn903"/>
</dbReference>
<dbReference type="Gene3D" id="3.40.190.10">
    <property type="entry name" value="Periplasmic binding protein-like II"/>
    <property type="match status" value="1"/>
</dbReference>
<dbReference type="PANTHER" id="PTHR42928">
    <property type="entry name" value="TRICARBOXYLATE-BINDING PROTEIN"/>
    <property type="match status" value="1"/>
</dbReference>
<dbReference type="InterPro" id="IPR025668">
    <property type="entry name" value="Tnp_DDE_dom"/>
</dbReference>
<dbReference type="Proteomes" id="UP000295096">
    <property type="component" value="Unassembled WGS sequence"/>
</dbReference>
<dbReference type="OrthoDB" id="7298998at2"/>
<dbReference type="InterPro" id="IPR042100">
    <property type="entry name" value="Bug_dom1"/>
</dbReference>
<comment type="caution">
    <text evidence="3">The sequence shown here is derived from an EMBL/GenBank/DDBJ whole genome shotgun (WGS) entry which is preliminary data.</text>
</comment>
<dbReference type="PANTHER" id="PTHR42928:SF5">
    <property type="entry name" value="BLR1237 PROTEIN"/>
    <property type="match status" value="1"/>
</dbReference>
<dbReference type="Pfam" id="PF03401">
    <property type="entry name" value="TctC"/>
    <property type="match status" value="1"/>
</dbReference>
<accession>A0A4R5Q7N6</accession>
<dbReference type="Gene3D" id="3.40.190.150">
    <property type="entry name" value="Bordetella uptake gene, domain 1"/>
    <property type="match status" value="1"/>
</dbReference>
<dbReference type="InterPro" id="IPR005064">
    <property type="entry name" value="BUG"/>
</dbReference>
<evidence type="ECO:0000313" key="4">
    <source>
        <dbReference type="Proteomes" id="UP000295096"/>
    </source>
</evidence>
<proteinExistence type="inferred from homology"/>
<dbReference type="NCBIfam" id="NF033579">
    <property type="entry name" value="transpos_IS5_2"/>
    <property type="match status" value="1"/>
</dbReference>
<dbReference type="AlphaFoldDB" id="A0A4R5Q7N6"/>
<organism evidence="3 4">
    <name type="scientific">Dankookia rubra</name>
    <dbReference type="NCBI Taxonomy" id="1442381"/>
    <lineage>
        <taxon>Bacteria</taxon>
        <taxon>Pseudomonadati</taxon>
        <taxon>Pseudomonadota</taxon>
        <taxon>Alphaproteobacteria</taxon>
        <taxon>Acetobacterales</taxon>
        <taxon>Roseomonadaceae</taxon>
        <taxon>Dankookia</taxon>
    </lineage>
</organism>
<evidence type="ECO:0000259" key="2">
    <source>
        <dbReference type="Pfam" id="PF13737"/>
    </source>
</evidence>
<reference evidence="3 4" key="1">
    <citation type="journal article" date="2016" name="J. Microbiol.">
        <title>Dankookia rubra gen. nov., sp. nov., an alphaproteobacterium isolated from sediment of a shallow stream.</title>
        <authorList>
            <person name="Kim W.H."/>
            <person name="Kim D.H."/>
            <person name="Kang K."/>
            <person name="Ahn T.Y."/>
        </authorList>
    </citation>
    <scope>NUCLEOTIDE SEQUENCE [LARGE SCALE GENOMIC DNA]</scope>
    <source>
        <strain evidence="3 4">JCM30602</strain>
    </source>
</reference>
<feature type="domain" description="Transposase DDE" evidence="2">
    <location>
        <begin position="296"/>
        <end position="403"/>
    </location>
</feature>
<dbReference type="Pfam" id="PF13737">
    <property type="entry name" value="DDE_Tnp_1_5"/>
    <property type="match status" value="1"/>
</dbReference>
<dbReference type="CDD" id="cd07012">
    <property type="entry name" value="PBP2_Bug_TTT"/>
    <property type="match status" value="1"/>
</dbReference>
<comment type="similarity">
    <text evidence="1">Belongs to the UPF0065 (bug) family.</text>
</comment>